<dbReference type="AlphaFoldDB" id="A0A8H6CX80"/>
<accession>A0A8H6CX80</accession>
<keyword evidence="3" id="KW-1185">Reference proteome</keyword>
<evidence type="ECO:0000313" key="2">
    <source>
        <dbReference type="EMBL" id="KAF5696341.1"/>
    </source>
</evidence>
<evidence type="ECO:0000256" key="1">
    <source>
        <dbReference type="SAM" id="MobiDB-lite"/>
    </source>
</evidence>
<gene>
    <name evidence="2" type="ORF">FGLOB1_13598</name>
</gene>
<organism evidence="2 3">
    <name type="scientific">Fusarium globosum</name>
    <dbReference type="NCBI Taxonomy" id="78864"/>
    <lineage>
        <taxon>Eukaryota</taxon>
        <taxon>Fungi</taxon>
        <taxon>Dikarya</taxon>
        <taxon>Ascomycota</taxon>
        <taxon>Pezizomycotina</taxon>
        <taxon>Sordariomycetes</taxon>
        <taxon>Hypocreomycetidae</taxon>
        <taxon>Hypocreales</taxon>
        <taxon>Nectriaceae</taxon>
        <taxon>Fusarium</taxon>
        <taxon>Fusarium fujikuroi species complex</taxon>
    </lineage>
</organism>
<dbReference type="EMBL" id="JAAQPF010000863">
    <property type="protein sequence ID" value="KAF5696341.1"/>
    <property type="molecule type" value="Genomic_DNA"/>
</dbReference>
<protein>
    <submittedName>
        <fullName evidence="2">Uncharacterized protein</fullName>
    </submittedName>
</protein>
<evidence type="ECO:0000313" key="3">
    <source>
        <dbReference type="Proteomes" id="UP000532311"/>
    </source>
</evidence>
<comment type="caution">
    <text evidence="2">The sequence shown here is derived from an EMBL/GenBank/DDBJ whole genome shotgun (WGS) entry which is preliminary data.</text>
</comment>
<name>A0A8H6CX80_9HYPO</name>
<sequence length="156" mass="18164">MSLPITNLLPPPSPPQTRPAVTPPRHLLGIPEESQEKIYRLTLHDFRMHRVAIEIQSSYDGWCEPEPQDRPGLDGLEPLYPERPIYRWRQTIESPQQPVGLSVCRDSRRIMRSFFREFPKRCIRQLVQNDGGENRFIDINASQDNSSMVCAIRKRT</sequence>
<proteinExistence type="predicted"/>
<dbReference type="Proteomes" id="UP000532311">
    <property type="component" value="Unassembled WGS sequence"/>
</dbReference>
<feature type="region of interest" description="Disordered" evidence="1">
    <location>
        <begin position="1"/>
        <end position="27"/>
    </location>
</feature>
<reference evidence="2 3" key="1">
    <citation type="submission" date="2020-05" db="EMBL/GenBank/DDBJ databases">
        <title>Identification and distribution of gene clusters putatively required for synthesis of sphingolipid metabolism inhibitors in phylogenetically diverse species of the filamentous fungus Fusarium.</title>
        <authorList>
            <person name="Kim H.-S."/>
            <person name="Busman M."/>
            <person name="Brown D.W."/>
            <person name="Divon H."/>
            <person name="Uhlig S."/>
            <person name="Proctor R.H."/>
        </authorList>
    </citation>
    <scope>NUCLEOTIDE SEQUENCE [LARGE SCALE GENOMIC DNA]</scope>
    <source>
        <strain evidence="2 3">NRRL 26131</strain>
    </source>
</reference>